<dbReference type="InterPro" id="IPR032787">
    <property type="entry name" value="Prok-E2_D"/>
</dbReference>
<dbReference type="RefSeq" id="WP_157523292.1">
    <property type="nucleotide sequence ID" value="NZ_CP066775.1"/>
</dbReference>
<name>A0A6I4HVN2_9SPHI</name>
<reference evidence="1 2" key="1">
    <citation type="submission" date="2020-12" db="EMBL/GenBank/DDBJ databases">
        <title>HMF7856_wgs.fasta genome submission.</title>
        <authorList>
            <person name="Kang H."/>
            <person name="Kim H."/>
            <person name="Joh K."/>
        </authorList>
    </citation>
    <scope>NUCLEOTIDE SEQUENCE [LARGE SCALE GENOMIC DNA]</scope>
    <source>
        <strain evidence="1 2">HMF7856</strain>
    </source>
</reference>
<gene>
    <name evidence="1" type="ORF">GO620_000700</name>
</gene>
<proteinExistence type="predicted"/>
<accession>A0A6I4HVN2</accession>
<dbReference type="Proteomes" id="UP000429232">
    <property type="component" value="Chromosome"/>
</dbReference>
<organism evidence="1 2">
    <name type="scientific">Mucilaginibacter ginkgonis</name>
    <dbReference type="NCBI Taxonomy" id="2682091"/>
    <lineage>
        <taxon>Bacteria</taxon>
        <taxon>Pseudomonadati</taxon>
        <taxon>Bacteroidota</taxon>
        <taxon>Sphingobacteriia</taxon>
        <taxon>Sphingobacteriales</taxon>
        <taxon>Sphingobacteriaceae</taxon>
        <taxon>Mucilaginibacter</taxon>
    </lineage>
</organism>
<evidence type="ECO:0000313" key="2">
    <source>
        <dbReference type="Proteomes" id="UP000429232"/>
    </source>
</evidence>
<dbReference type="EMBL" id="CP066775">
    <property type="protein sequence ID" value="QQL50002.1"/>
    <property type="molecule type" value="Genomic_DNA"/>
</dbReference>
<dbReference type="Pfam" id="PF14460">
    <property type="entry name" value="Prok-E2_D"/>
    <property type="match status" value="1"/>
</dbReference>
<sequence length="249" mass="28132">MKNITEQFNAEFIPVKALLIFKQETAENNINGYNYKPKTEVYVESYDIGKNGKPINAHPLSLKEIGSLADVLQSGDDFKHGYLKSRNLLPANVLYLDQQRNGFAVWYTPPQDANLLFIDALNVPSGKFKLPALVWKAHSEKLSVYALKGKNKPNEKSKLYHAPFLNTYANGLVCMGTVNIAISKSECLENFMRLWQEYFFNSYFSHSINGNSTTLTDTTILWRTLAKSGADFPLKELKSTGYTIKDIIS</sequence>
<dbReference type="KEGG" id="mgik:GO620_000700"/>
<protein>
    <submittedName>
        <fullName evidence="1">Uncharacterized protein</fullName>
    </submittedName>
</protein>
<keyword evidence="2" id="KW-1185">Reference proteome</keyword>
<dbReference type="AlphaFoldDB" id="A0A6I4HVN2"/>
<evidence type="ECO:0000313" key="1">
    <source>
        <dbReference type="EMBL" id="QQL50002.1"/>
    </source>
</evidence>